<feature type="transmembrane region" description="Helical" evidence="5">
    <location>
        <begin position="149"/>
        <end position="174"/>
    </location>
</feature>
<comment type="caution">
    <text evidence="7">The sequence shown here is derived from an EMBL/GenBank/DDBJ whole genome shotgun (WGS) entry which is preliminary data.</text>
</comment>
<dbReference type="AlphaFoldDB" id="A0A507ET55"/>
<evidence type="ECO:0000256" key="2">
    <source>
        <dbReference type="ARBA" id="ARBA00022692"/>
    </source>
</evidence>
<dbReference type="Proteomes" id="UP000320333">
    <property type="component" value="Unassembled WGS sequence"/>
</dbReference>
<dbReference type="GO" id="GO:0005783">
    <property type="term" value="C:endoplasmic reticulum"/>
    <property type="evidence" value="ECO:0007669"/>
    <property type="project" value="TreeGrafter"/>
</dbReference>
<keyword evidence="2 5" id="KW-0812">Transmembrane</keyword>
<comment type="subcellular location">
    <subcellularLocation>
        <location evidence="1">Endomembrane system</location>
        <topology evidence="1">Multi-pass membrane protein</topology>
    </subcellularLocation>
</comment>
<dbReference type="UniPathway" id="UPA00378"/>
<evidence type="ECO:0000256" key="1">
    <source>
        <dbReference type="ARBA" id="ARBA00004127"/>
    </source>
</evidence>
<organism evidence="7 8">
    <name type="scientific">Chytriomyces confervae</name>
    <dbReference type="NCBI Taxonomy" id="246404"/>
    <lineage>
        <taxon>Eukaryota</taxon>
        <taxon>Fungi</taxon>
        <taxon>Fungi incertae sedis</taxon>
        <taxon>Chytridiomycota</taxon>
        <taxon>Chytridiomycota incertae sedis</taxon>
        <taxon>Chytridiomycetes</taxon>
        <taxon>Chytridiales</taxon>
        <taxon>Chytriomycetaceae</taxon>
        <taxon>Chytriomyces</taxon>
    </lineage>
</organism>
<protein>
    <recommendedName>
        <fullName evidence="6">3-oxo-5-alpha-steroid 4-dehydrogenase C-terminal domain-containing protein</fullName>
    </recommendedName>
</protein>
<feature type="transmembrane region" description="Helical" evidence="5">
    <location>
        <begin position="6"/>
        <end position="25"/>
    </location>
</feature>
<dbReference type="PANTHER" id="PTHR14624">
    <property type="entry name" value="DFG10 PROTEIN"/>
    <property type="match status" value="1"/>
</dbReference>
<dbReference type="OrthoDB" id="541710at2759"/>
<feature type="domain" description="3-oxo-5-alpha-steroid 4-dehydrogenase C-terminal" evidence="6">
    <location>
        <begin position="185"/>
        <end position="298"/>
    </location>
</feature>
<dbReference type="EMBL" id="QEAP01000442">
    <property type="protein sequence ID" value="TPX66416.1"/>
    <property type="molecule type" value="Genomic_DNA"/>
</dbReference>
<dbReference type="GO" id="GO:0016095">
    <property type="term" value="P:polyprenol catabolic process"/>
    <property type="evidence" value="ECO:0007669"/>
    <property type="project" value="TreeGrafter"/>
</dbReference>
<dbReference type="InterPro" id="IPR001104">
    <property type="entry name" value="3-oxo-5_a-steroid_4-DH_C"/>
</dbReference>
<dbReference type="Pfam" id="PF02544">
    <property type="entry name" value="Steroid_dh"/>
    <property type="match status" value="1"/>
</dbReference>
<evidence type="ECO:0000313" key="8">
    <source>
        <dbReference type="Proteomes" id="UP000320333"/>
    </source>
</evidence>
<evidence type="ECO:0000313" key="7">
    <source>
        <dbReference type="EMBL" id="TPX66416.1"/>
    </source>
</evidence>
<evidence type="ECO:0000256" key="4">
    <source>
        <dbReference type="ARBA" id="ARBA00023136"/>
    </source>
</evidence>
<keyword evidence="4 5" id="KW-0472">Membrane</keyword>
<dbReference type="GO" id="GO:0006488">
    <property type="term" value="P:dolichol-linked oligosaccharide biosynthetic process"/>
    <property type="evidence" value="ECO:0007669"/>
    <property type="project" value="InterPro"/>
</dbReference>
<feature type="transmembrane region" description="Helical" evidence="5">
    <location>
        <begin position="234"/>
        <end position="256"/>
    </location>
</feature>
<gene>
    <name evidence="7" type="ORF">CcCBS67573_g07834</name>
</gene>
<evidence type="ECO:0000259" key="6">
    <source>
        <dbReference type="Pfam" id="PF02544"/>
    </source>
</evidence>
<keyword evidence="8" id="KW-1185">Reference proteome</keyword>
<dbReference type="PROSITE" id="PS50244">
    <property type="entry name" value="S5A_REDUCTASE"/>
    <property type="match status" value="1"/>
</dbReference>
<dbReference type="STRING" id="246404.A0A507ET55"/>
<evidence type="ECO:0000256" key="5">
    <source>
        <dbReference type="SAM" id="Phobius"/>
    </source>
</evidence>
<feature type="transmembrane region" description="Helical" evidence="5">
    <location>
        <begin position="262"/>
        <end position="279"/>
    </location>
</feature>
<sequence length="312" mass="35479">MEIAAAVTLAVRLFYVAVGIAVLGLRLNLFGRQLRSLTEYGKTATHTTHWLYVSKRLFTHFYVVGSTVSSMLLLWILALPLSDSATSVLSSLLLLLPRSDTIILGEMTDSTKVYTQLVLASCMMLFQTLRRLFECLFVQSFSASAKMHVLHYLNGILFYSITPVAMIMDGILVLPLNNNVSFKVALDSHHFVALALFLYASVEQFKTHRQLAQLRSPSTKNTSQAVYKLPNQGWFRFIACPHYLFEIAIYASFVVLYQGANWTSWAVFACVLVELGVAADQNREWYLVKFGDVLKGRRRRQGEWKRLIPYLW</sequence>
<feature type="transmembrane region" description="Helical" evidence="5">
    <location>
        <begin position="61"/>
        <end position="81"/>
    </location>
</feature>
<dbReference type="GO" id="GO:0003865">
    <property type="term" value="F:3-oxo-5-alpha-steroid 4-dehydrogenase activity"/>
    <property type="evidence" value="ECO:0007669"/>
    <property type="project" value="TreeGrafter"/>
</dbReference>
<reference evidence="7 8" key="1">
    <citation type="journal article" date="2019" name="Sci. Rep.">
        <title>Comparative genomics of chytrid fungi reveal insights into the obligate biotrophic and pathogenic lifestyle of Synchytrium endobioticum.</title>
        <authorList>
            <person name="van de Vossenberg B.T.L.H."/>
            <person name="Warris S."/>
            <person name="Nguyen H.D.T."/>
            <person name="van Gent-Pelzer M.P.E."/>
            <person name="Joly D.L."/>
            <person name="van de Geest H.C."/>
            <person name="Bonants P.J.M."/>
            <person name="Smith D.S."/>
            <person name="Levesque C.A."/>
            <person name="van der Lee T.A.J."/>
        </authorList>
    </citation>
    <scope>NUCLEOTIDE SEQUENCE [LARGE SCALE GENOMIC DNA]</scope>
    <source>
        <strain evidence="7 8">CBS 675.73</strain>
    </source>
</reference>
<dbReference type="PANTHER" id="PTHR14624:SF0">
    <property type="entry name" value="POLYPRENOL REDUCTASE"/>
    <property type="match status" value="1"/>
</dbReference>
<accession>A0A507ET55</accession>
<keyword evidence="3 5" id="KW-1133">Transmembrane helix</keyword>
<evidence type="ECO:0000256" key="3">
    <source>
        <dbReference type="ARBA" id="ARBA00022989"/>
    </source>
</evidence>
<name>A0A507ET55_9FUNG</name>
<proteinExistence type="predicted"/>
<dbReference type="InterPro" id="IPR039698">
    <property type="entry name" value="Dfg10/SRD5A3"/>
</dbReference>